<protein>
    <submittedName>
        <fullName evidence="1">Uncharacterized protein</fullName>
    </submittedName>
</protein>
<evidence type="ECO:0000313" key="2">
    <source>
        <dbReference type="Proteomes" id="UP000217790"/>
    </source>
</evidence>
<proteinExistence type="predicted"/>
<accession>A0A2H3CHZ9</accession>
<reference evidence="2" key="1">
    <citation type="journal article" date="2017" name="Nat. Ecol. Evol.">
        <title>Genome expansion and lineage-specific genetic innovations in the forest pathogenic fungi Armillaria.</title>
        <authorList>
            <person name="Sipos G."/>
            <person name="Prasanna A.N."/>
            <person name="Walter M.C."/>
            <person name="O'Connor E."/>
            <person name="Balint B."/>
            <person name="Krizsan K."/>
            <person name="Kiss B."/>
            <person name="Hess J."/>
            <person name="Varga T."/>
            <person name="Slot J."/>
            <person name="Riley R."/>
            <person name="Boka B."/>
            <person name="Rigling D."/>
            <person name="Barry K."/>
            <person name="Lee J."/>
            <person name="Mihaltcheva S."/>
            <person name="LaButti K."/>
            <person name="Lipzen A."/>
            <person name="Waldron R."/>
            <person name="Moloney N.M."/>
            <person name="Sperisen C."/>
            <person name="Kredics L."/>
            <person name="Vagvoelgyi C."/>
            <person name="Patrignani A."/>
            <person name="Fitzpatrick D."/>
            <person name="Nagy I."/>
            <person name="Doyle S."/>
            <person name="Anderson J.B."/>
            <person name="Grigoriev I.V."/>
            <person name="Gueldener U."/>
            <person name="Muensterkoetter M."/>
            <person name="Nagy L.G."/>
        </authorList>
    </citation>
    <scope>NUCLEOTIDE SEQUENCE [LARGE SCALE GENOMIC DNA]</scope>
    <source>
        <strain evidence="2">Ar21-2</strain>
    </source>
</reference>
<dbReference type="EMBL" id="KZ293737">
    <property type="protein sequence ID" value="PBK80984.1"/>
    <property type="molecule type" value="Genomic_DNA"/>
</dbReference>
<sequence length="91" mass="10260">MASNFSQIALQDTKTWTPEDKESDELILYFLLLAPNQIFSHFVSGCHLDRIGRLRGLDIVANELLSQILDTFIIRMTPDVLDHQVLDSGGT</sequence>
<dbReference type="InParanoid" id="A0A2H3CHZ9"/>
<gene>
    <name evidence="1" type="ORF">ARMGADRAFT_818396</name>
</gene>
<name>A0A2H3CHZ9_ARMGA</name>
<keyword evidence="2" id="KW-1185">Reference proteome</keyword>
<organism evidence="1 2">
    <name type="scientific">Armillaria gallica</name>
    <name type="common">Bulbous honey fungus</name>
    <name type="synonym">Armillaria bulbosa</name>
    <dbReference type="NCBI Taxonomy" id="47427"/>
    <lineage>
        <taxon>Eukaryota</taxon>
        <taxon>Fungi</taxon>
        <taxon>Dikarya</taxon>
        <taxon>Basidiomycota</taxon>
        <taxon>Agaricomycotina</taxon>
        <taxon>Agaricomycetes</taxon>
        <taxon>Agaricomycetidae</taxon>
        <taxon>Agaricales</taxon>
        <taxon>Marasmiineae</taxon>
        <taxon>Physalacriaceae</taxon>
        <taxon>Armillaria</taxon>
    </lineage>
</organism>
<dbReference type="AlphaFoldDB" id="A0A2H3CHZ9"/>
<dbReference type="Proteomes" id="UP000217790">
    <property type="component" value="Unassembled WGS sequence"/>
</dbReference>
<evidence type="ECO:0000313" key="1">
    <source>
        <dbReference type="EMBL" id="PBK80984.1"/>
    </source>
</evidence>